<accession>A0AAW6RN84</accession>
<sequence length="218" mass="23828">MTKAKKFIAAAAAALALASSPAFALTAPEALQTMQAHGFYGVKDFDREHGYWTAKALSKEGVRHYLLLNDATGEFLAFTRADIGTRLPGISQVIEKLRQLGFAVINDVEFDDGLWEAKVRQHERGAKVKLHLHPVTLEVISQVSRGGNAAQPGNPNPTPILTAQQVVAALQAAGYRNVHDLEFEHGRWEADAVNAAGQRVELHINPYTGAIERERLDD</sequence>
<evidence type="ECO:0000256" key="1">
    <source>
        <dbReference type="SAM" id="SignalP"/>
    </source>
</evidence>
<dbReference type="Proteomes" id="UP001237156">
    <property type="component" value="Unassembled WGS sequence"/>
</dbReference>
<name>A0AAW6RN84_9BURK</name>
<evidence type="ECO:0000313" key="4">
    <source>
        <dbReference type="Proteomes" id="UP001237156"/>
    </source>
</evidence>
<gene>
    <name evidence="3" type="ORF">QB898_11795</name>
</gene>
<keyword evidence="4" id="KW-1185">Reference proteome</keyword>
<feature type="chain" id="PRO_5043397963" evidence="1">
    <location>
        <begin position="25"/>
        <end position="218"/>
    </location>
</feature>
<organism evidence="3 4">
    <name type="scientific">Ottowia cancrivicina</name>
    <dbReference type="NCBI Taxonomy" id="3040346"/>
    <lineage>
        <taxon>Bacteria</taxon>
        <taxon>Pseudomonadati</taxon>
        <taxon>Pseudomonadota</taxon>
        <taxon>Betaproteobacteria</taxon>
        <taxon>Burkholderiales</taxon>
        <taxon>Comamonadaceae</taxon>
        <taxon>Ottowia</taxon>
    </lineage>
</organism>
<evidence type="ECO:0000259" key="2">
    <source>
        <dbReference type="Pfam" id="PF13670"/>
    </source>
</evidence>
<keyword evidence="1" id="KW-0732">Signal</keyword>
<protein>
    <submittedName>
        <fullName evidence="3">PepSY domain-containing protein</fullName>
    </submittedName>
</protein>
<dbReference type="Pfam" id="PF13670">
    <property type="entry name" value="PepSY_2"/>
    <property type="match status" value="2"/>
</dbReference>
<feature type="signal peptide" evidence="1">
    <location>
        <begin position="1"/>
        <end position="24"/>
    </location>
</feature>
<dbReference type="EMBL" id="JARVII010000033">
    <property type="protein sequence ID" value="MDG9700382.1"/>
    <property type="molecule type" value="Genomic_DNA"/>
</dbReference>
<feature type="domain" description="PepSY" evidence="2">
    <location>
        <begin position="161"/>
        <end position="212"/>
    </location>
</feature>
<dbReference type="InterPro" id="IPR025711">
    <property type="entry name" value="PepSY"/>
</dbReference>
<dbReference type="AlphaFoldDB" id="A0AAW6RN84"/>
<reference evidence="3 4" key="1">
    <citation type="submission" date="2023-04" db="EMBL/GenBank/DDBJ databases">
        <title>Ottowia paracancer sp. nov., isolated from human stomach.</title>
        <authorList>
            <person name="Song Y."/>
        </authorList>
    </citation>
    <scope>NUCLEOTIDE SEQUENCE [LARGE SCALE GENOMIC DNA]</scope>
    <source>
        <strain evidence="3 4">10c7w1</strain>
    </source>
</reference>
<feature type="domain" description="PepSY" evidence="2">
    <location>
        <begin position="91"/>
        <end position="142"/>
    </location>
</feature>
<proteinExistence type="predicted"/>
<evidence type="ECO:0000313" key="3">
    <source>
        <dbReference type="EMBL" id="MDG9700382.1"/>
    </source>
</evidence>
<comment type="caution">
    <text evidence="3">The sequence shown here is derived from an EMBL/GenBank/DDBJ whole genome shotgun (WGS) entry which is preliminary data.</text>
</comment>
<dbReference type="RefSeq" id="WP_279525107.1">
    <property type="nucleotide sequence ID" value="NZ_JARVII010000033.1"/>
</dbReference>